<sequence>MTDPKKWQIGSTLADDGTRREYIVHLVSPRFTARVVRVDPFEQQPVEKEGEADVVNGFVYQIDRRTVLCEIDWTDRIPDADERDFAAHWLGEADRAWDRLRSHFLRWKALSPVQDMASRIDLDISGCSSWSDYTEAFCSENDRSDGDLVKRVRHLANVVSTGEVPVLIGMLHAADYSRVADQIGGNDIWRRLSRTCGEHAEAAALAIMRQ</sequence>
<dbReference type="EMBL" id="JABXYK010000003">
    <property type="protein sequence ID" value="NVP54738.1"/>
    <property type="molecule type" value="Genomic_DNA"/>
</dbReference>
<evidence type="ECO:0000313" key="1">
    <source>
        <dbReference type="EMBL" id="NVP54738.1"/>
    </source>
</evidence>
<organism evidence="1 2">
    <name type="scientific">Mycoplana rhizolycopersici</name>
    <dbReference type="NCBI Taxonomy" id="2746702"/>
    <lineage>
        <taxon>Bacteria</taxon>
        <taxon>Pseudomonadati</taxon>
        <taxon>Pseudomonadota</taxon>
        <taxon>Alphaproteobacteria</taxon>
        <taxon>Hyphomicrobiales</taxon>
        <taxon>Rhizobiaceae</taxon>
        <taxon>Mycoplana</taxon>
    </lineage>
</organism>
<protein>
    <submittedName>
        <fullName evidence="1">Uncharacterized protein</fullName>
    </submittedName>
</protein>
<reference evidence="1 2" key="1">
    <citation type="submission" date="2020-06" db="EMBL/GenBank/DDBJ databases">
        <title>Rhizobium sp.nov. isolated from the tomato plant.</title>
        <authorList>
            <person name="Thin K.K."/>
            <person name="Zhang X."/>
            <person name="He S."/>
        </authorList>
    </citation>
    <scope>NUCLEOTIDE SEQUENCE [LARGE SCALE GENOMIC DNA]</scope>
    <source>
        <strain evidence="1 2">DBTS2</strain>
    </source>
</reference>
<dbReference type="RefSeq" id="WP_142172740.1">
    <property type="nucleotide sequence ID" value="NZ_JABXYK010000003.1"/>
</dbReference>
<proteinExistence type="predicted"/>
<gene>
    <name evidence="1" type="ORF">HV823_05665</name>
</gene>
<name>A0ABX2QDI0_9HYPH</name>
<keyword evidence="2" id="KW-1185">Reference proteome</keyword>
<dbReference type="Proteomes" id="UP000659172">
    <property type="component" value="Unassembled WGS sequence"/>
</dbReference>
<accession>A0ABX2QDI0</accession>
<evidence type="ECO:0000313" key="2">
    <source>
        <dbReference type="Proteomes" id="UP000659172"/>
    </source>
</evidence>
<comment type="caution">
    <text evidence="1">The sequence shown here is derived from an EMBL/GenBank/DDBJ whole genome shotgun (WGS) entry which is preliminary data.</text>
</comment>